<reference evidence="2" key="1">
    <citation type="journal article" date="2021" name="Science">
        <title>Hunting the eagle killer: A cyanobacterial neurotoxin causes vacuolar myelinopathy.</title>
        <authorList>
            <person name="Breinlinger S."/>
            <person name="Phillips T.J."/>
            <person name="Haram B.N."/>
            <person name="Mares J."/>
            <person name="Martinez Yerena J.A."/>
            <person name="Hrouzek P."/>
            <person name="Sobotka R."/>
            <person name="Henderson W.M."/>
            <person name="Schmieder P."/>
            <person name="Williams S.M."/>
            <person name="Lauderdale J.D."/>
            <person name="Wilde H.D."/>
            <person name="Gerrin W."/>
            <person name="Kust A."/>
            <person name="Washington J.W."/>
            <person name="Wagner C."/>
            <person name="Geier B."/>
            <person name="Liebeke M."/>
            <person name="Enke H."/>
            <person name="Niedermeyer T.H.J."/>
            <person name="Wilde S.B."/>
        </authorList>
    </citation>
    <scope>NUCLEOTIDE SEQUENCE [LARGE SCALE GENOMIC DNA]</scope>
    <source>
        <strain evidence="2">Thurmond2011</strain>
    </source>
</reference>
<dbReference type="AlphaFoldDB" id="A0AAP5IFF1"/>
<gene>
    <name evidence="1" type="ORF">G7B40_039745</name>
</gene>
<name>A0AAP5IFF1_9CYAN</name>
<keyword evidence="2" id="KW-1185">Reference proteome</keyword>
<dbReference type="RefSeq" id="WP_208341734.1">
    <property type="nucleotide sequence ID" value="NZ_CAWQFN010000023.1"/>
</dbReference>
<evidence type="ECO:0000313" key="1">
    <source>
        <dbReference type="EMBL" id="MDR9900625.1"/>
    </source>
</evidence>
<comment type="caution">
    <text evidence="1">The sequence shown here is derived from an EMBL/GenBank/DDBJ whole genome shotgun (WGS) entry which is preliminary data.</text>
</comment>
<dbReference type="EMBL" id="JAALHA020000037">
    <property type="protein sequence ID" value="MDR9900625.1"/>
    <property type="molecule type" value="Genomic_DNA"/>
</dbReference>
<dbReference type="Proteomes" id="UP000667802">
    <property type="component" value="Unassembled WGS sequence"/>
</dbReference>
<proteinExistence type="predicted"/>
<evidence type="ECO:0000313" key="2">
    <source>
        <dbReference type="Proteomes" id="UP000667802"/>
    </source>
</evidence>
<organism evidence="1 2">
    <name type="scientific">Aetokthonos hydrillicola Thurmond2011</name>
    <dbReference type="NCBI Taxonomy" id="2712845"/>
    <lineage>
        <taxon>Bacteria</taxon>
        <taxon>Bacillati</taxon>
        <taxon>Cyanobacteriota</taxon>
        <taxon>Cyanophyceae</taxon>
        <taxon>Nostocales</taxon>
        <taxon>Hapalosiphonaceae</taxon>
        <taxon>Aetokthonos</taxon>
    </lineage>
</organism>
<protein>
    <submittedName>
        <fullName evidence="1">Cytochrome P450</fullName>
    </submittedName>
</protein>
<accession>A0AAP5IFF1</accession>
<sequence>MRNTEATDSNLLYDVQFQLDDFHFYDEQNITAFATVYFSSKGTQDRIHAALTPVLDRYREALEEQQFDFRQKLGDFIRLYAFISQLLPIPDGELEKFYQFARHLIRKLPASQQRLPLDVQQNIELESYRIQQTHSGNIRLERGVHEVSPITAAGTGSPSTEKLEALSHIIQEINQRFGTDFSEDERVFIERLELKLDESKPLQASTRVNSPENIRLTFNNITSDLMQEMIETNFNFYKQFNDDQDFSELLMGFLFNRYMDRKGDLNSDMG</sequence>